<keyword evidence="2" id="KW-1185">Reference proteome</keyword>
<name>A0A8J5R046_9ASCO</name>
<dbReference type="RefSeq" id="XP_049264727.1">
    <property type="nucleotide sequence ID" value="XM_049405706.1"/>
</dbReference>
<sequence>MFEEFLPYFYGILEDCKEIERYLDGEEDEYSQCIGIGICSNFNFAKQLFNKFQYYRDSTLYSFISNGYYEEQLELFEI</sequence>
<feature type="non-terminal residue" evidence="1">
    <location>
        <position position="78"/>
    </location>
</feature>
<organism evidence="1 2">
    <name type="scientific">[Candida] subhashii</name>
    <dbReference type="NCBI Taxonomy" id="561895"/>
    <lineage>
        <taxon>Eukaryota</taxon>
        <taxon>Fungi</taxon>
        <taxon>Dikarya</taxon>
        <taxon>Ascomycota</taxon>
        <taxon>Saccharomycotina</taxon>
        <taxon>Pichiomycetes</taxon>
        <taxon>Debaryomycetaceae</taxon>
        <taxon>Spathaspora</taxon>
    </lineage>
</organism>
<reference evidence="1 2" key="1">
    <citation type="journal article" date="2021" name="DNA Res.">
        <title>Genome analysis of Candida subhashii reveals its hybrid nature and dual mitochondrial genome conformations.</title>
        <authorList>
            <person name="Mixao V."/>
            <person name="Hegedusova E."/>
            <person name="Saus E."/>
            <person name="Pryszcz L.P."/>
            <person name="Cillingova A."/>
            <person name="Nosek J."/>
            <person name="Gabaldon T."/>
        </authorList>
    </citation>
    <scope>NUCLEOTIDE SEQUENCE [LARGE SCALE GENOMIC DNA]</scope>
    <source>
        <strain evidence="1 2">CBS 10753</strain>
    </source>
</reference>
<dbReference type="GeneID" id="73468802"/>
<proteinExistence type="predicted"/>
<accession>A0A8J5R046</accession>
<protein>
    <submittedName>
        <fullName evidence="1">Uncharacterized protein</fullName>
    </submittedName>
</protein>
<dbReference type="AlphaFoldDB" id="A0A8J5R046"/>
<dbReference type="Proteomes" id="UP000694255">
    <property type="component" value="Unassembled WGS sequence"/>
</dbReference>
<evidence type="ECO:0000313" key="1">
    <source>
        <dbReference type="EMBL" id="KAG7664495.1"/>
    </source>
</evidence>
<dbReference type="EMBL" id="JAGSYN010000081">
    <property type="protein sequence ID" value="KAG7664495.1"/>
    <property type="molecule type" value="Genomic_DNA"/>
</dbReference>
<evidence type="ECO:0000313" key="2">
    <source>
        <dbReference type="Proteomes" id="UP000694255"/>
    </source>
</evidence>
<comment type="caution">
    <text evidence="1">The sequence shown here is derived from an EMBL/GenBank/DDBJ whole genome shotgun (WGS) entry which is preliminary data.</text>
</comment>
<gene>
    <name evidence="1" type="ORF">J8A68_002001</name>
</gene>